<accession>A0A9X4KUJ6</accession>
<name>A0A9X4KUJ6_9BACL</name>
<feature type="signal peptide" evidence="5">
    <location>
        <begin position="1"/>
        <end position="22"/>
    </location>
</feature>
<evidence type="ECO:0000256" key="5">
    <source>
        <dbReference type="SAM" id="SignalP"/>
    </source>
</evidence>
<feature type="domain" description="NlpC/P60" evidence="6">
    <location>
        <begin position="35"/>
        <end position="157"/>
    </location>
</feature>
<reference evidence="7" key="1">
    <citation type="submission" date="2022-10" db="EMBL/GenBank/DDBJ databases">
        <title>Comparative genomic analysis of Cohnella hashimotonis sp. nov., isolated from the International Space Station.</title>
        <authorList>
            <person name="Simpson A."/>
            <person name="Venkateswaran K."/>
        </authorList>
    </citation>
    <scope>NUCLEOTIDE SEQUENCE</scope>
    <source>
        <strain evidence="7">DSM 28161</strain>
    </source>
</reference>
<sequence length="157" mass="16644">MQWSRIKAVVIITLSAAIGATAGLSARTSTAAAATPASKEVIASGTKYLGVPYRFGAPTNITYAFDCSSFTQYIFKSNGVKLPRTSITQAKIGKKVTKGYLSTGDLIFYNTSGKGISHVGIYAGNGKMLHSSSKGVALSSINTSYWKSKYVTARRVL</sequence>
<dbReference type="Proteomes" id="UP001153404">
    <property type="component" value="Unassembled WGS sequence"/>
</dbReference>
<comment type="similarity">
    <text evidence="1">Belongs to the peptidase C40 family.</text>
</comment>
<dbReference type="GO" id="GO:0008234">
    <property type="term" value="F:cysteine-type peptidase activity"/>
    <property type="evidence" value="ECO:0007669"/>
    <property type="project" value="UniProtKB-KW"/>
</dbReference>
<feature type="chain" id="PRO_5040912649" evidence="5">
    <location>
        <begin position="23"/>
        <end position="157"/>
    </location>
</feature>
<dbReference type="Gene3D" id="3.90.1720.10">
    <property type="entry name" value="endopeptidase domain like (from Nostoc punctiforme)"/>
    <property type="match status" value="1"/>
</dbReference>
<dbReference type="Pfam" id="PF00877">
    <property type="entry name" value="NLPC_P60"/>
    <property type="match status" value="1"/>
</dbReference>
<dbReference type="SUPFAM" id="SSF54001">
    <property type="entry name" value="Cysteine proteinases"/>
    <property type="match status" value="1"/>
</dbReference>
<comment type="caution">
    <text evidence="7">The sequence shown here is derived from an EMBL/GenBank/DDBJ whole genome shotgun (WGS) entry which is preliminary data.</text>
</comment>
<dbReference type="PANTHER" id="PTHR47053:SF1">
    <property type="entry name" value="MUREIN DD-ENDOPEPTIDASE MEPH-RELATED"/>
    <property type="match status" value="1"/>
</dbReference>
<evidence type="ECO:0000256" key="1">
    <source>
        <dbReference type="ARBA" id="ARBA00007074"/>
    </source>
</evidence>
<dbReference type="PROSITE" id="PS51935">
    <property type="entry name" value="NLPC_P60"/>
    <property type="match status" value="1"/>
</dbReference>
<evidence type="ECO:0000256" key="2">
    <source>
        <dbReference type="ARBA" id="ARBA00022670"/>
    </source>
</evidence>
<keyword evidence="5" id="KW-0732">Signal</keyword>
<proteinExistence type="inferred from homology"/>
<gene>
    <name evidence="7" type="ORF">OMP40_06925</name>
</gene>
<dbReference type="AlphaFoldDB" id="A0A9X4KUJ6"/>
<dbReference type="PANTHER" id="PTHR47053">
    <property type="entry name" value="MUREIN DD-ENDOPEPTIDASE MEPH-RELATED"/>
    <property type="match status" value="1"/>
</dbReference>
<evidence type="ECO:0000313" key="8">
    <source>
        <dbReference type="Proteomes" id="UP001153404"/>
    </source>
</evidence>
<organism evidence="7 8">
    <name type="scientific">Cohnella rhizosphaerae</name>
    <dbReference type="NCBI Taxonomy" id="1457232"/>
    <lineage>
        <taxon>Bacteria</taxon>
        <taxon>Bacillati</taxon>
        <taxon>Bacillota</taxon>
        <taxon>Bacilli</taxon>
        <taxon>Bacillales</taxon>
        <taxon>Paenibacillaceae</taxon>
        <taxon>Cohnella</taxon>
    </lineage>
</organism>
<dbReference type="InterPro" id="IPR000064">
    <property type="entry name" value="NLP_P60_dom"/>
</dbReference>
<evidence type="ECO:0000256" key="3">
    <source>
        <dbReference type="ARBA" id="ARBA00022801"/>
    </source>
</evidence>
<evidence type="ECO:0000256" key="4">
    <source>
        <dbReference type="ARBA" id="ARBA00022807"/>
    </source>
</evidence>
<protein>
    <submittedName>
        <fullName evidence="7">C40 family peptidase</fullName>
    </submittedName>
</protein>
<keyword evidence="8" id="KW-1185">Reference proteome</keyword>
<keyword evidence="3" id="KW-0378">Hydrolase</keyword>
<keyword evidence="4" id="KW-0788">Thiol protease</keyword>
<dbReference type="RefSeq" id="WP_277530254.1">
    <property type="nucleotide sequence ID" value="NZ_JAPDIA010000003.1"/>
</dbReference>
<keyword evidence="2" id="KW-0645">Protease</keyword>
<evidence type="ECO:0000259" key="6">
    <source>
        <dbReference type="PROSITE" id="PS51935"/>
    </source>
</evidence>
<dbReference type="EMBL" id="JAPDIA010000003">
    <property type="protein sequence ID" value="MDG0809139.1"/>
    <property type="molecule type" value="Genomic_DNA"/>
</dbReference>
<dbReference type="InterPro" id="IPR038765">
    <property type="entry name" value="Papain-like_cys_pep_sf"/>
</dbReference>
<evidence type="ECO:0000313" key="7">
    <source>
        <dbReference type="EMBL" id="MDG0809139.1"/>
    </source>
</evidence>
<dbReference type="GO" id="GO:0006508">
    <property type="term" value="P:proteolysis"/>
    <property type="evidence" value="ECO:0007669"/>
    <property type="project" value="UniProtKB-KW"/>
</dbReference>
<dbReference type="InterPro" id="IPR051202">
    <property type="entry name" value="Peptidase_C40"/>
</dbReference>